<dbReference type="KEGG" id="tet:TTHERM_00327440"/>
<gene>
    <name evidence="3" type="ORF">TTHERM_00327440</name>
</gene>
<sequence length="920" mass="108700">MQIFRKLNVDNNSQEHHKDFRNLSQLVQKNNSHLKGVGFIERKHRQVNTNSDNFRKTKLAIFRQHNHEDEIIENARSLTQYNQSFSQNSSQFNSPLTTRINSPTQQSEADFLDYFVLGSIDQSQNDKRSYHKQSKSAVNPKLTQNFGTSTITEQLSLVTQEQFKLVNQSSGKLNKFFLNQIDLKKAQSLQKDIEYAQILQKSAQISGQVNHSIINNQTPLKMMLFKDSVEYYKLECKNKQFPLRIHCSDLTAPFLLAISARNKYPKPNAHGHEYLIQFDTSGSKKLEFQSLQRYIINPNHETTQSISAHQNSNSLDNKLQNPNKILFQQTKTQWIYFSFIGQQFSSFTITTEFQDDISFKFFNEEMFKPQKHIPQKQVSKMIQAKNEKYLSLAQLQKFNKEALEIIRRRKEETLKKSNNVDIVELNKSRAKQFLNLEYEKFLNKVNKVQDRQIKKVKEQQIVKEEEKQNEIQLKIQIKEYVKKQMQEARKLQYKQQQLIQFRKRWIQLITLNKLIVNIMYTLKKYKLVQKFYRKERLFAIKIVEQHKKKIQMQNTNLQERLVIQIQNSLRLFASSVKQFSVQKATEIVKLTLLNIESFKIINKIFTKSQIQYDKCKRLQIFIKTQYNSEKERAMNLLQTLFQEIRMNKKVTAQKNEEQPTSLFSQLNPALDLSLVYFLSQFTEATKKKICQQYITLRKQIFRQQYKKHNELLEDFQFKLGQYKQKVQMLEEYKNNMLQSPQLVSKNWSNVRKISLAVSLFSGNQSNKKQIDLDKSQIEQGSPFIRQKTSSFASSQSQLNSSLMEQSRIKNLNTPRNSSKKSNSNSPLSNRNSKEIFNFNNAFDNYESSQIQAKQIPSPLSNIKHKMSLRNSLFSPQNKLMEEKIEEPKFTSKRPKLNLESRKEMEDILLSYLQQQKEKNI</sequence>
<dbReference type="EMBL" id="GG662299">
    <property type="protein sequence ID" value="EAS06262.2"/>
    <property type="molecule type" value="Genomic_DNA"/>
</dbReference>
<evidence type="ECO:0000256" key="1">
    <source>
        <dbReference type="SAM" id="Coils"/>
    </source>
</evidence>
<organism evidence="3 4">
    <name type="scientific">Tetrahymena thermophila (strain SB210)</name>
    <dbReference type="NCBI Taxonomy" id="312017"/>
    <lineage>
        <taxon>Eukaryota</taxon>
        <taxon>Sar</taxon>
        <taxon>Alveolata</taxon>
        <taxon>Ciliophora</taxon>
        <taxon>Intramacronucleata</taxon>
        <taxon>Oligohymenophorea</taxon>
        <taxon>Hymenostomatida</taxon>
        <taxon>Tetrahymenina</taxon>
        <taxon>Tetrahymenidae</taxon>
        <taxon>Tetrahymena</taxon>
    </lineage>
</organism>
<dbReference type="InParanoid" id="I7MJG9"/>
<proteinExistence type="predicted"/>
<name>I7MJG9_TETTS</name>
<dbReference type="RefSeq" id="XP_001026507.2">
    <property type="nucleotide sequence ID" value="XM_001026507.2"/>
</dbReference>
<dbReference type="Proteomes" id="UP000009168">
    <property type="component" value="Unassembled WGS sequence"/>
</dbReference>
<evidence type="ECO:0000313" key="4">
    <source>
        <dbReference type="Proteomes" id="UP000009168"/>
    </source>
</evidence>
<evidence type="ECO:0000313" key="3">
    <source>
        <dbReference type="EMBL" id="EAS06262.2"/>
    </source>
</evidence>
<keyword evidence="4" id="KW-1185">Reference proteome</keyword>
<feature type="coiled-coil region" evidence="1">
    <location>
        <begin position="431"/>
        <end position="483"/>
    </location>
</feature>
<protein>
    <submittedName>
        <fullName evidence="3">Uncharacterized protein</fullName>
    </submittedName>
</protein>
<feature type="compositionally biased region" description="Low complexity" evidence="2">
    <location>
        <begin position="814"/>
        <end position="830"/>
    </location>
</feature>
<accession>I7MJG9</accession>
<dbReference type="AlphaFoldDB" id="I7MJG9"/>
<keyword evidence="1" id="KW-0175">Coiled coil</keyword>
<evidence type="ECO:0000256" key="2">
    <source>
        <dbReference type="SAM" id="MobiDB-lite"/>
    </source>
</evidence>
<feature type="region of interest" description="Disordered" evidence="2">
    <location>
        <begin position="809"/>
        <end position="832"/>
    </location>
</feature>
<dbReference type="GeneID" id="7828616"/>
<reference evidence="4" key="1">
    <citation type="journal article" date="2006" name="PLoS Biol.">
        <title>Macronuclear genome sequence of the ciliate Tetrahymena thermophila, a model eukaryote.</title>
        <authorList>
            <person name="Eisen J.A."/>
            <person name="Coyne R.S."/>
            <person name="Wu M."/>
            <person name="Wu D."/>
            <person name="Thiagarajan M."/>
            <person name="Wortman J.R."/>
            <person name="Badger J.H."/>
            <person name="Ren Q."/>
            <person name="Amedeo P."/>
            <person name="Jones K.M."/>
            <person name="Tallon L.J."/>
            <person name="Delcher A.L."/>
            <person name="Salzberg S.L."/>
            <person name="Silva J.C."/>
            <person name="Haas B.J."/>
            <person name="Majoros W.H."/>
            <person name="Farzad M."/>
            <person name="Carlton J.M."/>
            <person name="Smith R.K. Jr."/>
            <person name="Garg J."/>
            <person name="Pearlman R.E."/>
            <person name="Karrer K.M."/>
            <person name="Sun L."/>
            <person name="Manning G."/>
            <person name="Elde N.C."/>
            <person name="Turkewitz A.P."/>
            <person name="Asai D.J."/>
            <person name="Wilkes D.E."/>
            <person name="Wang Y."/>
            <person name="Cai H."/>
            <person name="Collins K."/>
            <person name="Stewart B.A."/>
            <person name="Lee S.R."/>
            <person name="Wilamowska K."/>
            <person name="Weinberg Z."/>
            <person name="Ruzzo W.L."/>
            <person name="Wloga D."/>
            <person name="Gaertig J."/>
            <person name="Frankel J."/>
            <person name="Tsao C.-C."/>
            <person name="Gorovsky M.A."/>
            <person name="Keeling P.J."/>
            <person name="Waller R.F."/>
            <person name="Patron N.J."/>
            <person name="Cherry J.M."/>
            <person name="Stover N.A."/>
            <person name="Krieger C.J."/>
            <person name="del Toro C."/>
            <person name="Ryder H.F."/>
            <person name="Williamson S.C."/>
            <person name="Barbeau R.A."/>
            <person name="Hamilton E.P."/>
            <person name="Orias E."/>
        </authorList>
    </citation>
    <scope>NUCLEOTIDE SEQUENCE [LARGE SCALE GENOMIC DNA]</scope>
    <source>
        <strain evidence="4">SB210</strain>
    </source>
</reference>